<protein>
    <submittedName>
        <fullName evidence="3">Putative META domain containing protein</fullName>
    </submittedName>
</protein>
<name>A0A1E1ISY6_LEIGU</name>
<gene>
    <name evidence="3" type="primary">LgM4147LRVhigh.17.00630.01030</name>
    <name evidence="3" type="ORF">BN36_1718370</name>
</gene>
<dbReference type="PANTHER" id="PTHR47047">
    <property type="entry name" value="PUTATIVE-RELATED-RELATED"/>
    <property type="match status" value="1"/>
</dbReference>
<sequence>MSTADDICGTYTLSHCDGRIASTKATLTIHRCGDTLTAHVTVVNDLRGTVQYENGHIVGSLHSTGNVTGPAQESVEQMLSKGFADGFDIVIELNRLLLKNTNSSFAFVCSSKLSDLNGEHAIIAINGQPPNQEMIMRFIPDGNGGCFVTANVANSLRGSCQLDAGLLRGELATTQVEADESLMRVEKLISEGFQKGFHICNNESGILLQSSEGTIQLCRILSQTNLEGVYVLKSFNGGAVPTRNQPIVTFRPGNANEVDISISVANRIRGTAALNQNVLSSEEPLMSTRMMGTEEESKLESAFNVGFQYGLECISSGNELTLKNQDCKFVLVKAAIPEVQHGGSSYKGTYCSKCFKTEGNGLLFRLVNDHEKKWAFYNDTQDFRIHVRATFGARSNIEALDNASMYQNDDGRYVVEVTVNPQSTEMFIEGDVNGFRAHYDAEPI</sequence>
<dbReference type="InterPro" id="IPR005184">
    <property type="entry name" value="DUF306_Meta_HslJ"/>
</dbReference>
<evidence type="ECO:0000313" key="3">
    <source>
        <dbReference type="EMBL" id="CCM14330.1"/>
    </source>
</evidence>
<organism evidence="3">
    <name type="scientific">Leishmania guyanensis</name>
    <dbReference type="NCBI Taxonomy" id="5670"/>
    <lineage>
        <taxon>Eukaryota</taxon>
        <taxon>Discoba</taxon>
        <taxon>Euglenozoa</taxon>
        <taxon>Kinetoplastea</taxon>
        <taxon>Metakinetoplastina</taxon>
        <taxon>Trypanosomatida</taxon>
        <taxon>Trypanosomatidae</taxon>
        <taxon>Leishmaniinae</taxon>
        <taxon>Leishmania</taxon>
        <taxon>Leishmania guyanensis species complex</taxon>
    </lineage>
</organism>
<dbReference type="EMBL" id="CALQ01000532">
    <property type="protein sequence ID" value="CCM14330.1"/>
    <property type="molecule type" value="Genomic_DNA"/>
</dbReference>
<dbReference type="InterPro" id="IPR038670">
    <property type="entry name" value="HslJ-like_sf"/>
</dbReference>
<dbReference type="Pfam" id="PF03724">
    <property type="entry name" value="META"/>
    <property type="match status" value="3"/>
</dbReference>
<dbReference type="Gene3D" id="2.60.40.1180">
    <property type="entry name" value="Golgi alpha-mannosidase II"/>
    <property type="match status" value="1"/>
</dbReference>
<dbReference type="InterPro" id="IPR015232">
    <property type="entry name" value="DUF1935"/>
</dbReference>
<feature type="domain" description="DUF306" evidence="1">
    <location>
        <begin position="226"/>
        <end position="327"/>
    </location>
</feature>
<reference evidence="3" key="1">
    <citation type="submission" date="2012-08" db="EMBL/GenBank/DDBJ databases">
        <title>Comparative genomics of metastatic and non-metastatic Leishmania guyanensis provides insights into polygenic factors involved in Leishmania RNA virus infection.</title>
        <authorList>
            <person name="Smith D."/>
            <person name="Hertz-Fowler C."/>
            <person name="Martin R."/>
            <person name="Dickens N."/>
            <person name="Fasel N."/>
            <person name="Falquet L."/>
            <person name="Beverley S."/>
            <person name="Zangger H."/>
            <person name="Calderon-Copete S."/>
            <person name="Mottram J."/>
            <person name="Xenarios I."/>
        </authorList>
    </citation>
    <scope>NUCLEOTIDE SEQUENCE</scope>
    <source>
        <strain evidence="3">MHOM/BR/75/M4147/SSU:IR2SAT-LUC</strain>
    </source>
</reference>
<evidence type="ECO:0000259" key="1">
    <source>
        <dbReference type="Pfam" id="PF03724"/>
    </source>
</evidence>
<feature type="domain" description="DUF306" evidence="1">
    <location>
        <begin position="118"/>
        <end position="213"/>
    </location>
</feature>
<dbReference type="InterPro" id="IPR013780">
    <property type="entry name" value="Glyco_hydro_b"/>
</dbReference>
<evidence type="ECO:0000259" key="2">
    <source>
        <dbReference type="Pfam" id="PF09149"/>
    </source>
</evidence>
<dbReference type="AlphaFoldDB" id="A0A1E1ISY6"/>
<feature type="domain" description="DUF1935" evidence="2">
    <location>
        <begin position="340"/>
        <end position="443"/>
    </location>
</feature>
<dbReference type="InterPro" id="IPR036310">
    <property type="entry name" value="Smp-1-like_sf"/>
</dbReference>
<feature type="domain" description="DUF306" evidence="1">
    <location>
        <begin position="9"/>
        <end position="103"/>
    </location>
</feature>
<accession>A0A1E1ISY6</accession>
<dbReference type="PANTHER" id="PTHR47047:SF8">
    <property type="entry name" value="CYSTEINE PEPTIDASE, PUTATIVE-RELATED"/>
    <property type="match status" value="1"/>
</dbReference>
<dbReference type="Pfam" id="PF09149">
    <property type="entry name" value="DUF1935"/>
    <property type="match status" value="1"/>
</dbReference>
<proteinExistence type="predicted"/>
<dbReference type="SUPFAM" id="SSF101601">
    <property type="entry name" value="Smp-1-like"/>
    <property type="match status" value="1"/>
</dbReference>
<dbReference type="Gene3D" id="2.40.128.270">
    <property type="match status" value="1"/>
</dbReference>